<comment type="caution">
    <text evidence="2">The sequence shown here is derived from an EMBL/GenBank/DDBJ whole genome shotgun (WGS) entry which is preliminary data.</text>
</comment>
<keyword evidence="3" id="KW-1185">Reference proteome</keyword>
<name>A0ABQ1NVE0_9GAMM</name>
<gene>
    <name evidence="2" type="ORF">GCM10007418_01590</name>
</gene>
<organism evidence="2 3">
    <name type="scientific">Halopseudomonas salina</name>
    <dbReference type="NCBI Taxonomy" id="1323744"/>
    <lineage>
        <taxon>Bacteria</taxon>
        <taxon>Pseudomonadati</taxon>
        <taxon>Pseudomonadota</taxon>
        <taxon>Gammaproteobacteria</taxon>
        <taxon>Pseudomonadales</taxon>
        <taxon>Pseudomonadaceae</taxon>
        <taxon>Halopseudomonas</taxon>
    </lineage>
</organism>
<dbReference type="EMBL" id="BMFF01000001">
    <property type="protein sequence ID" value="GGC85493.1"/>
    <property type="molecule type" value="Genomic_DNA"/>
</dbReference>
<evidence type="ECO:0000313" key="3">
    <source>
        <dbReference type="Proteomes" id="UP000638188"/>
    </source>
</evidence>
<accession>A0ABQ1NVE0</accession>
<feature type="compositionally biased region" description="Basic and acidic residues" evidence="1">
    <location>
        <begin position="65"/>
        <end position="79"/>
    </location>
</feature>
<proteinExistence type="predicted"/>
<feature type="region of interest" description="Disordered" evidence="1">
    <location>
        <begin position="41"/>
        <end position="79"/>
    </location>
</feature>
<sequence length="79" mass="9029">MPQIQIGFSAIMGDKDFTMLERTHGARIDIDIGIELEHRDFQTPSLEDGGQGRRGNAFAQRRYNTTRDEDVARHEKPVD</sequence>
<evidence type="ECO:0000256" key="1">
    <source>
        <dbReference type="SAM" id="MobiDB-lite"/>
    </source>
</evidence>
<evidence type="ECO:0000313" key="2">
    <source>
        <dbReference type="EMBL" id="GGC85493.1"/>
    </source>
</evidence>
<dbReference type="Proteomes" id="UP000638188">
    <property type="component" value="Unassembled WGS sequence"/>
</dbReference>
<protein>
    <submittedName>
        <fullName evidence="2">Uncharacterized protein</fullName>
    </submittedName>
</protein>
<reference evidence="3" key="1">
    <citation type="journal article" date="2019" name="Int. J. Syst. Evol. Microbiol.">
        <title>The Global Catalogue of Microorganisms (GCM) 10K type strain sequencing project: providing services to taxonomists for standard genome sequencing and annotation.</title>
        <authorList>
            <consortium name="The Broad Institute Genomics Platform"/>
            <consortium name="The Broad Institute Genome Sequencing Center for Infectious Disease"/>
            <person name="Wu L."/>
            <person name="Ma J."/>
        </authorList>
    </citation>
    <scope>NUCLEOTIDE SEQUENCE [LARGE SCALE GENOMIC DNA]</scope>
    <source>
        <strain evidence="3">CGMCC 1.12482</strain>
    </source>
</reference>